<gene>
    <name evidence="2" type="ORF">PoB_006161000</name>
</gene>
<organism evidence="2 3">
    <name type="scientific">Plakobranchus ocellatus</name>
    <dbReference type="NCBI Taxonomy" id="259542"/>
    <lineage>
        <taxon>Eukaryota</taxon>
        <taxon>Metazoa</taxon>
        <taxon>Spiralia</taxon>
        <taxon>Lophotrochozoa</taxon>
        <taxon>Mollusca</taxon>
        <taxon>Gastropoda</taxon>
        <taxon>Heterobranchia</taxon>
        <taxon>Euthyneura</taxon>
        <taxon>Panpulmonata</taxon>
        <taxon>Sacoglossa</taxon>
        <taxon>Placobranchoidea</taxon>
        <taxon>Plakobranchidae</taxon>
        <taxon>Plakobranchus</taxon>
    </lineage>
</organism>
<name>A0AAV4CTH7_9GAST</name>
<reference evidence="2 3" key="1">
    <citation type="journal article" date="2021" name="Elife">
        <title>Chloroplast acquisition without the gene transfer in kleptoplastic sea slugs, Plakobranchus ocellatus.</title>
        <authorList>
            <person name="Maeda T."/>
            <person name="Takahashi S."/>
            <person name="Yoshida T."/>
            <person name="Shimamura S."/>
            <person name="Takaki Y."/>
            <person name="Nagai Y."/>
            <person name="Toyoda A."/>
            <person name="Suzuki Y."/>
            <person name="Arimoto A."/>
            <person name="Ishii H."/>
            <person name="Satoh N."/>
            <person name="Nishiyama T."/>
            <person name="Hasebe M."/>
            <person name="Maruyama T."/>
            <person name="Minagawa J."/>
            <person name="Obokata J."/>
            <person name="Shigenobu S."/>
        </authorList>
    </citation>
    <scope>NUCLEOTIDE SEQUENCE [LARGE SCALE GENOMIC DNA]</scope>
</reference>
<proteinExistence type="predicted"/>
<evidence type="ECO:0000313" key="3">
    <source>
        <dbReference type="Proteomes" id="UP000735302"/>
    </source>
</evidence>
<keyword evidence="3" id="KW-1185">Reference proteome</keyword>
<dbReference type="AlphaFoldDB" id="A0AAV4CTH7"/>
<protein>
    <submittedName>
        <fullName evidence="2">Uncharacterized protein</fullName>
    </submittedName>
</protein>
<evidence type="ECO:0000256" key="1">
    <source>
        <dbReference type="SAM" id="MobiDB-lite"/>
    </source>
</evidence>
<sequence length="95" mass="10970">MKRRVNLGDSKNSKTTNDKPYHSLRDLTFTQQSSGLRSEDTPFPLKRRKPEIVFYEWKFGVLATRSVEFSRSLWSDWSGLVLSTLARLKVSSTSD</sequence>
<evidence type="ECO:0000313" key="2">
    <source>
        <dbReference type="EMBL" id="GFO35105.1"/>
    </source>
</evidence>
<accession>A0AAV4CTH7</accession>
<dbReference type="EMBL" id="BLXT01006957">
    <property type="protein sequence ID" value="GFO35105.1"/>
    <property type="molecule type" value="Genomic_DNA"/>
</dbReference>
<feature type="compositionally biased region" description="Basic and acidic residues" evidence="1">
    <location>
        <begin position="16"/>
        <end position="25"/>
    </location>
</feature>
<feature type="region of interest" description="Disordered" evidence="1">
    <location>
        <begin position="1"/>
        <end position="42"/>
    </location>
</feature>
<comment type="caution">
    <text evidence="2">The sequence shown here is derived from an EMBL/GenBank/DDBJ whole genome shotgun (WGS) entry which is preliminary data.</text>
</comment>
<dbReference type="Proteomes" id="UP000735302">
    <property type="component" value="Unassembled WGS sequence"/>
</dbReference>